<gene>
    <name evidence="1" type="ordered locus">Nwi_2672</name>
</gene>
<dbReference type="HOGENOM" id="CLU_2155692_0_0_5"/>
<dbReference type="Proteomes" id="UP000002531">
    <property type="component" value="Chromosome"/>
</dbReference>
<dbReference type="AlphaFoldDB" id="Q3SP66"/>
<protein>
    <submittedName>
        <fullName evidence="1">Uncharacterized protein</fullName>
    </submittedName>
</protein>
<keyword evidence="2" id="KW-1185">Reference proteome</keyword>
<dbReference type="EMBL" id="CP000115">
    <property type="protein sequence ID" value="ABA05925.1"/>
    <property type="molecule type" value="Genomic_DNA"/>
</dbReference>
<sequence length="111" mass="12456">MTPPARFTRAGTSLSGRQVESSESLSFLIQSEARLSGLDVMRFLHANSSSHRLAANRARAPETTAIEVWNVCKPTLGTEARPWRSMPFIIRRYRWLTLATPIAVMTAVPDW</sequence>
<proteinExistence type="predicted"/>
<dbReference type="KEGG" id="nwi:Nwi_2672"/>
<name>Q3SP66_NITWN</name>
<evidence type="ECO:0000313" key="2">
    <source>
        <dbReference type="Proteomes" id="UP000002531"/>
    </source>
</evidence>
<reference evidence="1 2" key="1">
    <citation type="journal article" date="2006" name="Appl. Environ. Microbiol.">
        <title>Genome sequence of the chemolithoautotrophic nitrite-oxidizing bacterium Nitrobacter winogradskyi Nb-255.</title>
        <authorList>
            <person name="Starkenburg S.R."/>
            <person name="Chain P.S."/>
            <person name="Sayavedra-Soto L.A."/>
            <person name="Hauser L."/>
            <person name="Land M.L."/>
            <person name="Larimer F.W."/>
            <person name="Malfatti S.A."/>
            <person name="Klotz M.G."/>
            <person name="Bottomley P.J."/>
            <person name="Arp D.J."/>
            <person name="Hickey W.J."/>
        </authorList>
    </citation>
    <scope>NUCLEOTIDE SEQUENCE [LARGE SCALE GENOMIC DNA]</scope>
    <source>
        <strain evidence="2">ATCC 25391 / DSM 10237 / CIP 104748 / NCIMB 11846 / Nb-255</strain>
    </source>
</reference>
<accession>Q3SP66</accession>
<evidence type="ECO:0000313" key="1">
    <source>
        <dbReference type="EMBL" id="ABA05925.1"/>
    </source>
</evidence>
<organism evidence="1 2">
    <name type="scientific">Nitrobacter winogradskyi (strain ATCC 25391 / DSM 10237 / CIP 104748 / NCIMB 11846 / Nb-255)</name>
    <dbReference type="NCBI Taxonomy" id="323098"/>
    <lineage>
        <taxon>Bacteria</taxon>
        <taxon>Pseudomonadati</taxon>
        <taxon>Pseudomonadota</taxon>
        <taxon>Alphaproteobacteria</taxon>
        <taxon>Hyphomicrobiales</taxon>
        <taxon>Nitrobacteraceae</taxon>
        <taxon>Nitrobacter</taxon>
    </lineage>
</organism>